<dbReference type="EMBL" id="OX465085">
    <property type="protein sequence ID" value="CAI9300399.1"/>
    <property type="molecule type" value="Genomic_DNA"/>
</dbReference>
<accession>A0AA36ELH8</accession>
<dbReference type="GO" id="GO:0009751">
    <property type="term" value="P:response to salicylic acid"/>
    <property type="evidence" value="ECO:0007669"/>
    <property type="project" value="UniProtKB-ARBA"/>
</dbReference>
<evidence type="ECO:0000313" key="3">
    <source>
        <dbReference type="Proteomes" id="UP001177003"/>
    </source>
</evidence>
<name>A0AA36ELH8_LACSI</name>
<dbReference type="FunFam" id="1.25.40.420:FF:000012">
    <property type="entry name" value="BTB/POZ and TAZ domain-containing protein 2"/>
    <property type="match status" value="1"/>
</dbReference>
<gene>
    <name evidence="2" type="ORF">LSALG_LOCUS39041</name>
</gene>
<dbReference type="Gene3D" id="1.25.40.420">
    <property type="match status" value="1"/>
</dbReference>
<dbReference type="Proteomes" id="UP001177003">
    <property type="component" value="Chromosome 9"/>
</dbReference>
<dbReference type="AlphaFoldDB" id="A0AA36ELH8"/>
<sequence>MDSFKQVRGDFLRTEEYCCRAILVNPSGGNALSLKCHRFQVHRRRHGEIRDSSIGAFSCLPVNVLQLARLCDAPDLHLKCVNPVSNGFKAVEKTEGWKFLQTNDPFLELEILQVIDESESVIQWMILVRFQLYWNGITNFNYVGMES</sequence>
<dbReference type="GO" id="GO:0006355">
    <property type="term" value="P:regulation of DNA-templated transcription"/>
    <property type="evidence" value="ECO:0007669"/>
    <property type="project" value="UniProtKB-ARBA"/>
</dbReference>
<reference evidence="2" key="1">
    <citation type="submission" date="2023-04" db="EMBL/GenBank/DDBJ databases">
        <authorList>
            <person name="Vijverberg K."/>
            <person name="Xiong W."/>
            <person name="Schranz E."/>
        </authorList>
    </citation>
    <scope>NUCLEOTIDE SEQUENCE</scope>
</reference>
<evidence type="ECO:0000256" key="1">
    <source>
        <dbReference type="ARBA" id="ARBA00022723"/>
    </source>
</evidence>
<protein>
    <submittedName>
        <fullName evidence="2">Uncharacterized protein</fullName>
    </submittedName>
</protein>
<dbReference type="InterPro" id="IPR044513">
    <property type="entry name" value="BT1/2/3/4/5"/>
</dbReference>
<keyword evidence="1" id="KW-0479">Metal-binding</keyword>
<proteinExistence type="predicted"/>
<dbReference type="GO" id="GO:0005634">
    <property type="term" value="C:nucleus"/>
    <property type="evidence" value="ECO:0007669"/>
    <property type="project" value="TreeGrafter"/>
</dbReference>
<dbReference type="PANTHER" id="PTHR46287">
    <property type="entry name" value="BTB/POZ AND TAZ DOMAIN-CONTAINING PROTEIN 3-RELATED"/>
    <property type="match status" value="1"/>
</dbReference>
<evidence type="ECO:0000313" key="2">
    <source>
        <dbReference type="EMBL" id="CAI9300399.1"/>
    </source>
</evidence>
<dbReference type="GO" id="GO:0005516">
    <property type="term" value="F:calmodulin binding"/>
    <property type="evidence" value="ECO:0007669"/>
    <property type="project" value="UniProtKB-ARBA"/>
</dbReference>
<dbReference type="GO" id="GO:0042542">
    <property type="term" value="P:response to hydrogen peroxide"/>
    <property type="evidence" value="ECO:0007669"/>
    <property type="project" value="UniProtKB-ARBA"/>
</dbReference>
<dbReference type="GO" id="GO:0009725">
    <property type="term" value="P:response to hormone"/>
    <property type="evidence" value="ECO:0007669"/>
    <property type="project" value="UniProtKB-ARBA"/>
</dbReference>
<keyword evidence="3" id="KW-1185">Reference proteome</keyword>
<dbReference type="GO" id="GO:0046872">
    <property type="term" value="F:metal ion binding"/>
    <property type="evidence" value="ECO:0007669"/>
    <property type="project" value="UniProtKB-KW"/>
</dbReference>
<dbReference type="PANTHER" id="PTHR46287:SF19">
    <property type="entry name" value="CHROMATIN REMODELING &amp; TRANSCRIPTION REGULATOR BTB-POZ FAMILY"/>
    <property type="match status" value="1"/>
</dbReference>
<organism evidence="2 3">
    <name type="scientific">Lactuca saligna</name>
    <name type="common">Willowleaf lettuce</name>
    <dbReference type="NCBI Taxonomy" id="75948"/>
    <lineage>
        <taxon>Eukaryota</taxon>
        <taxon>Viridiplantae</taxon>
        <taxon>Streptophyta</taxon>
        <taxon>Embryophyta</taxon>
        <taxon>Tracheophyta</taxon>
        <taxon>Spermatophyta</taxon>
        <taxon>Magnoliopsida</taxon>
        <taxon>eudicotyledons</taxon>
        <taxon>Gunneridae</taxon>
        <taxon>Pentapetalae</taxon>
        <taxon>asterids</taxon>
        <taxon>campanulids</taxon>
        <taxon>Asterales</taxon>
        <taxon>Asteraceae</taxon>
        <taxon>Cichorioideae</taxon>
        <taxon>Cichorieae</taxon>
        <taxon>Lactucinae</taxon>
        <taxon>Lactuca</taxon>
    </lineage>
</organism>